<evidence type="ECO:0000313" key="2">
    <source>
        <dbReference type="Proteomes" id="UP000784294"/>
    </source>
</evidence>
<keyword evidence="2" id="KW-1185">Reference proteome</keyword>
<sequence>MSSVAISQKRLLASFDLHRPDDKSEHQFSPVRMSCAPADVDVGPLPVRLGRLPHLVRSSSSLAVVVAVAVAIASTPPATPTVATVATETTIATPPKPSTLAKSEDEKAVDCLSSGRPECATGPAETTIGRSVVSTETVGPSLALQFAAEQLIEAWSLVGQQDLLAAQADLRELLGRFANLGRQQRLWSQRIWTQLKRYVSASGRHHFLPTRLHSNMPGHIQVGLLGRLLVDAICAKTFSPSSGGPQNQLARKQMRNFPIFAVHDWK</sequence>
<dbReference type="EMBL" id="CAAALY010024338">
    <property type="protein sequence ID" value="VEL15362.1"/>
    <property type="molecule type" value="Genomic_DNA"/>
</dbReference>
<gene>
    <name evidence="1" type="ORF">PXEA_LOCUS8802</name>
</gene>
<reference evidence="1" key="1">
    <citation type="submission" date="2018-11" db="EMBL/GenBank/DDBJ databases">
        <authorList>
            <consortium name="Pathogen Informatics"/>
        </authorList>
    </citation>
    <scope>NUCLEOTIDE SEQUENCE</scope>
</reference>
<dbReference type="Proteomes" id="UP000784294">
    <property type="component" value="Unassembled WGS sequence"/>
</dbReference>
<comment type="caution">
    <text evidence="1">The sequence shown here is derived from an EMBL/GenBank/DDBJ whole genome shotgun (WGS) entry which is preliminary data.</text>
</comment>
<evidence type="ECO:0000313" key="1">
    <source>
        <dbReference type="EMBL" id="VEL15362.1"/>
    </source>
</evidence>
<dbReference type="AlphaFoldDB" id="A0A3S5FCX7"/>
<organism evidence="1 2">
    <name type="scientific">Protopolystoma xenopodis</name>
    <dbReference type="NCBI Taxonomy" id="117903"/>
    <lineage>
        <taxon>Eukaryota</taxon>
        <taxon>Metazoa</taxon>
        <taxon>Spiralia</taxon>
        <taxon>Lophotrochozoa</taxon>
        <taxon>Platyhelminthes</taxon>
        <taxon>Monogenea</taxon>
        <taxon>Polyopisthocotylea</taxon>
        <taxon>Polystomatidea</taxon>
        <taxon>Polystomatidae</taxon>
        <taxon>Protopolystoma</taxon>
    </lineage>
</organism>
<proteinExistence type="predicted"/>
<name>A0A3S5FCX7_9PLAT</name>
<accession>A0A3S5FCX7</accession>
<protein>
    <submittedName>
        <fullName evidence="1">Uncharacterized protein</fullName>
    </submittedName>
</protein>